<reference evidence="1 2" key="1">
    <citation type="submission" date="2020-04" db="EMBL/GenBank/DDBJ databases">
        <title>MicrobeNet Type strains.</title>
        <authorList>
            <person name="Nicholson A.C."/>
        </authorList>
    </citation>
    <scope>NUCLEOTIDE SEQUENCE [LARGE SCALE GENOMIC DNA]</scope>
    <source>
        <strain evidence="1 2">DSM 22768</strain>
    </source>
</reference>
<dbReference type="Proteomes" id="UP000532121">
    <property type="component" value="Unassembled WGS sequence"/>
</dbReference>
<proteinExistence type="predicted"/>
<accession>A0A7X9LDQ2</accession>
<name>A0A7X9LDQ2_STRRT</name>
<dbReference type="NCBIfam" id="NF046040">
    <property type="entry name" value="RelB_antitoxin"/>
    <property type="match status" value="1"/>
</dbReference>
<dbReference type="EMBL" id="JABASA010000012">
    <property type="protein sequence ID" value="NMD49350.1"/>
    <property type="molecule type" value="Genomic_DNA"/>
</dbReference>
<sequence>MSKRSDFTAVPTSVRLSDELNEKLTLWTNSHNISKSEFIAQVLAEKLEDLYDIQEADLAMRDWLDNGQVTYSHDEMMKRYG</sequence>
<evidence type="ECO:0008006" key="3">
    <source>
        <dbReference type="Google" id="ProtNLM"/>
    </source>
</evidence>
<evidence type="ECO:0000313" key="2">
    <source>
        <dbReference type="Proteomes" id="UP000532121"/>
    </source>
</evidence>
<protein>
    <recommendedName>
        <fullName evidence="3">CopG family transcriptional regulator</fullName>
    </recommendedName>
</protein>
<dbReference type="Pfam" id="PF19807">
    <property type="entry name" value="DUF6290"/>
    <property type="match status" value="1"/>
</dbReference>
<dbReference type="InterPro" id="IPR046257">
    <property type="entry name" value="DUF6290"/>
</dbReference>
<comment type="caution">
    <text evidence="1">The sequence shown here is derived from an EMBL/GenBank/DDBJ whole genome shotgun (WGS) entry which is preliminary data.</text>
</comment>
<evidence type="ECO:0000313" key="1">
    <source>
        <dbReference type="EMBL" id="NMD49350.1"/>
    </source>
</evidence>
<dbReference type="AlphaFoldDB" id="A0A7X9LDQ2"/>
<gene>
    <name evidence="1" type="ORF">HHO37_06705</name>
</gene>
<organism evidence="1 2">
    <name type="scientific">Streptococcus ratti</name>
    <dbReference type="NCBI Taxonomy" id="1341"/>
    <lineage>
        <taxon>Bacteria</taxon>
        <taxon>Bacillati</taxon>
        <taxon>Bacillota</taxon>
        <taxon>Bacilli</taxon>
        <taxon>Lactobacillales</taxon>
        <taxon>Streptococcaceae</taxon>
        <taxon>Streptococcus</taxon>
    </lineage>
</organism>
<dbReference type="RefSeq" id="WP_193523664.1">
    <property type="nucleotide sequence ID" value="NZ_JABASA010000012.1"/>
</dbReference>